<organism evidence="1 2">
    <name type="scientific">Panagrolaimus sp. JU765</name>
    <dbReference type="NCBI Taxonomy" id="591449"/>
    <lineage>
        <taxon>Eukaryota</taxon>
        <taxon>Metazoa</taxon>
        <taxon>Ecdysozoa</taxon>
        <taxon>Nematoda</taxon>
        <taxon>Chromadorea</taxon>
        <taxon>Rhabditida</taxon>
        <taxon>Tylenchina</taxon>
        <taxon>Panagrolaimomorpha</taxon>
        <taxon>Panagrolaimoidea</taxon>
        <taxon>Panagrolaimidae</taxon>
        <taxon>Panagrolaimus</taxon>
    </lineage>
</organism>
<evidence type="ECO:0000313" key="2">
    <source>
        <dbReference type="WBParaSite" id="JU765_v2.g18369.t2"/>
    </source>
</evidence>
<dbReference type="WBParaSite" id="JU765_v2.g18369.t2">
    <property type="protein sequence ID" value="JU765_v2.g18369.t2"/>
    <property type="gene ID" value="JU765_v2.g18369"/>
</dbReference>
<proteinExistence type="predicted"/>
<dbReference type="Proteomes" id="UP000887576">
    <property type="component" value="Unplaced"/>
</dbReference>
<sequence>MENKDAKLLQAKQLLKKYQSRREENHGSTIANGADGNGTPVKSLNGDAHSDVGSVTSSRASSTMICDQVPMNHFAANEQQEVGFLRKILEEKDKSLKDAHSKLQNLQTHYAELHAAYTSATQNLQNSTPAEYADQISKLQTALSVAIEEKTVYQSDLRTLRTKVQALEADNKDMHVTEYADQISKLQTALSVAIEEKTVYQSDLRTLRTKVQALEADNKDMHAMLKATTGSSSLHETEKRKLREEVDGLALKLKHSTEELEKHRIETTILESKVREVNQDRTDLQTRLKYLFNEKDELEKQLSLARHDLEMKNIAIKQLSYSETPNNDGNDGQQILEILTKEKEKLIAELTTANSTIIELDRQQKASNDYYESFIGELNVKIQNLEENFKEISNEKSDLEATKFSLEEKINYLINQQAENLIPKLSETEAATMMTEKSTNIKMNHQNDPIEIEALRNSVHALQNDCSRAMDRIHELEIIVQEKEQFISHLENNLVLEQHRSEKLRDDIENIKNVNTDVHSLLEQLQNEKATVSRAIAQNIELKEQLGELQDKFVEITNENANLEDQRQTAIATIDKLERKIDEMLNEKKNLINFFEKESQTETEKSETSTTNVEQQTDFTFGQKVIQIKVIAILDEIVRQLETKLESLANEKKEIQIANDKLQYFLTALESENESIGEYIALYRFQRQNIQKKVAEKDALISQLSYERQAAQLQIAELQQVLYNLFGQSPPILTANGTTQNGGINGEEDHVVDKLNKILLEIQQRQHQCATNRTKNDFADPKLHCPECRGQMFTL</sequence>
<accession>A0AC34QQF2</accession>
<name>A0AC34QQF2_9BILA</name>
<evidence type="ECO:0000313" key="1">
    <source>
        <dbReference type="Proteomes" id="UP000887576"/>
    </source>
</evidence>
<reference evidence="2" key="1">
    <citation type="submission" date="2025-08" db="UniProtKB">
        <authorList>
            <consortium name="WormBaseParasite"/>
        </authorList>
    </citation>
    <scope>IDENTIFICATION</scope>
</reference>
<protein>
    <submittedName>
        <fullName evidence="2">Golgin subfamily A conserved domain-containing protein</fullName>
    </submittedName>
</protein>